<protein>
    <recommendedName>
        <fullName evidence="4">DUF2169 domain-containing protein</fullName>
    </recommendedName>
</protein>
<dbReference type="AlphaFoldDB" id="A0AAE8MW10"/>
<evidence type="ECO:0008006" key="4">
    <source>
        <dbReference type="Google" id="ProtNLM"/>
    </source>
</evidence>
<feature type="compositionally biased region" description="Polar residues" evidence="1">
    <location>
        <begin position="12"/>
        <end position="23"/>
    </location>
</feature>
<name>A0AAE8MW10_9PEZI</name>
<reference evidence="2" key="1">
    <citation type="submission" date="2018-03" db="EMBL/GenBank/DDBJ databases">
        <authorList>
            <person name="Guldener U."/>
        </authorList>
    </citation>
    <scope>NUCLEOTIDE SEQUENCE</scope>
</reference>
<organism evidence="2 3">
    <name type="scientific">Cephalotrichum gorgonifer</name>
    <dbReference type="NCBI Taxonomy" id="2041049"/>
    <lineage>
        <taxon>Eukaryota</taxon>
        <taxon>Fungi</taxon>
        <taxon>Dikarya</taxon>
        <taxon>Ascomycota</taxon>
        <taxon>Pezizomycotina</taxon>
        <taxon>Sordariomycetes</taxon>
        <taxon>Hypocreomycetidae</taxon>
        <taxon>Microascales</taxon>
        <taxon>Microascaceae</taxon>
        <taxon>Cephalotrichum</taxon>
    </lineage>
</organism>
<feature type="region of interest" description="Disordered" evidence="1">
    <location>
        <begin position="1"/>
        <end position="23"/>
    </location>
</feature>
<keyword evidence="3" id="KW-1185">Reference proteome</keyword>
<comment type="caution">
    <text evidence="2">The sequence shown here is derived from an EMBL/GenBank/DDBJ whole genome shotgun (WGS) entry which is preliminary data.</text>
</comment>
<evidence type="ECO:0000313" key="3">
    <source>
        <dbReference type="Proteomes" id="UP001187682"/>
    </source>
</evidence>
<dbReference type="Proteomes" id="UP001187682">
    <property type="component" value="Unassembled WGS sequence"/>
</dbReference>
<accession>A0AAE8MW10</accession>
<evidence type="ECO:0000313" key="2">
    <source>
        <dbReference type="EMBL" id="SPO01506.1"/>
    </source>
</evidence>
<gene>
    <name evidence="2" type="ORF">DNG_04179</name>
</gene>
<proteinExistence type="predicted"/>
<sequence length="429" mass="48041">MSKSEAPAIQPYSPTLEPQPSISQQRRCNWKTWCALLSRASEGSFVAADPVVGIPDIKIGATVHVARTGNSTVPWMGFKLAFPLGNDGGQAKNVENGFGTKYTFNGQYKVPMKTSNHVIEMRLPRNGLSVHVDEAPCELWARFPKPELLRRGLSLVTVYLADGAEVNPVGYGMPYANGDDKDLEEWVNGNKPIVDGITLQELMALKKFVFAVPLAPREVEKEFNPATLPPRFEYPHLKAREWNEEQMWQVHLDTLGKEAYHAARSYENDETHVAVTANAVSLDTLWLEREAQEIRGDSLPAYLAPLVKGETIDLDEKFSPFYAIISMKKEYRERHKGAWARLVREGQLKVGFETDIQDDQLIWSGTIVNYPKGIKALADQPIDDDEIVIRVDPSKPQFADGKDLLCAFQAKAFGSRAQADAQFKEDETH</sequence>
<dbReference type="EMBL" id="ONZQ02000005">
    <property type="protein sequence ID" value="SPO01506.1"/>
    <property type="molecule type" value="Genomic_DNA"/>
</dbReference>
<evidence type="ECO:0000256" key="1">
    <source>
        <dbReference type="SAM" id="MobiDB-lite"/>
    </source>
</evidence>